<reference evidence="1 2" key="1">
    <citation type="submission" date="2019-02" db="EMBL/GenBank/DDBJ databases">
        <authorList>
            <person name="Lehtovirta-Morley E L."/>
        </authorList>
    </citation>
    <scope>NUCLEOTIDE SEQUENCE [LARGE SCALE GENOMIC DNA]</scope>
    <source>
        <strain evidence="1">NFRAN1</strain>
    </source>
</reference>
<dbReference type="KEGG" id="nfn:NFRAN_2564"/>
<evidence type="ECO:0000313" key="2">
    <source>
        <dbReference type="Proteomes" id="UP000294299"/>
    </source>
</evidence>
<protein>
    <submittedName>
        <fullName evidence="1">Uncharacterized protein</fullName>
    </submittedName>
</protein>
<dbReference type="GeneID" id="39421731"/>
<dbReference type="OrthoDB" id="5791at2157"/>
<name>A0A484IDJ8_9ARCH</name>
<proteinExistence type="predicted"/>
<dbReference type="AlphaFoldDB" id="A0A484IDJ8"/>
<accession>A0A484IDJ8</accession>
<organism evidence="1 2">
    <name type="scientific">Candidatus Nitrosocosmicus franklandianus</name>
    <dbReference type="NCBI Taxonomy" id="1798806"/>
    <lineage>
        <taxon>Archaea</taxon>
        <taxon>Nitrososphaerota</taxon>
        <taxon>Nitrososphaeria</taxon>
        <taxon>Nitrososphaerales</taxon>
        <taxon>Nitrososphaeraceae</taxon>
        <taxon>Candidatus Nitrosocosmicus</taxon>
    </lineage>
</organism>
<dbReference type="RefSeq" id="WP_134484963.1">
    <property type="nucleotide sequence ID" value="NZ_LR216287.1"/>
</dbReference>
<dbReference type="Proteomes" id="UP000294299">
    <property type="component" value="Chromosome NFRAN"/>
</dbReference>
<gene>
    <name evidence="1" type="ORF">NFRAN_2564</name>
</gene>
<evidence type="ECO:0000313" key="1">
    <source>
        <dbReference type="EMBL" id="VFJ14886.1"/>
    </source>
</evidence>
<keyword evidence="2" id="KW-1185">Reference proteome</keyword>
<sequence length="72" mass="8380">MANYDNIKNCLEQNGEAMLRLDNNESIELHKHNVKFNDASQEIIVDAGTETYWIGADKVTYYWIHKEGFSKD</sequence>
<dbReference type="EMBL" id="LR216287">
    <property type="protein sequence ID" value="VFJ14886.1"/>
    <property type="molecule type" value="Genomic_DNA"/>
</dbReference>